<keyword evidence="3" id="KW-1185">Reference proteome</keyword>
<evidence type="ECO:0000313" key="3">
    <source>
        <dbReference type="Proteomes" id="UP001281761"/>
    </source>
</evidence>
<proteinExistence type="predicted"/>
<feature type="compositionally biased region" description="Polar residues" evidence="1">
    <location>
        <begin position="209"/>
        <end position="238"/>
    </location>
</feature>
<protein>
    <submittedName>
        <fullName evidence="2">Uncharacterized protein</fullName>
    </submittedName>
</protein>
<accession>A0ABQ9YES6</accession>
<evidence type="ECO:0000256" key="1">
    <source>
        <dbReference type="SAM" id="MobiDB-lite"/>
    </source>
</evidence>
<feature type="compositionally biased region" description="Basic residues" evidence="1">
    <location>
        <begin position="1"/>
        <end position="14"/>
    </location>
</feature>
<feature type="compositionally biased region" description="Polar residues" evidence="1">
    <location>
        <begin position="52"/>
        <end position="68"/>
    </location>
</feature>
<name>A0ABQ9YES6_9EUKA</name>
<feature type="compositionally biased region" description="Polar residues" evidence="1">
    <location>
        <begin position="246"/>
        <end position="267"/>
    </location>
</feature>
<gene>
    <name evidence="2" type="ORF">BLNAU_2943</name>
</gene>
<feature type="region of interest" description="Disordered" evidence="1">
    <location>
        <begin position="345"/>
        <end position="573"/>
    </location>
</feature>
<reference evidence="2 3" key="1">
    <citation type="journal article" date="2022" name="bioRxiv">
        <title>Genomics of Preaxostyla Flagellates Illuminates Evolutionary Transitions and the Path Towards Mitochondrial Loss.</title>
        <authorList>
            <person name="Novak L.V.F."/>
            <person name="Treitli S.C."/>
            <person name="Pyrih J."/>
            <person name="Halakuc P."/>
            <person name="Pipaliya S.V."/>
            <person name="Vacek V."/>
            <person name="Brzon O."/>
            <person name="Soukal P."/>
            <person name="Eme L."/>
            <person name="Dacks J.B."/>
            <person name="Karnkowska A."/>
            <person name="Elias M."/>
            <person name="Hampl V."/>
        </authorList>
    </citation>
    <scope>NUCLEOTIDE SEQUENCE [LARGE SCALE GENOMIC DNA]</scope>
    <source>
        <strain evidence="2">NAU3</strain>
        <tissue evidence="2">Gut</tissue>
    </source>
</reference>
<feature type="region of interest" description="Disordered" evidence="1">
    <location>
        <begin position="132"/>
        <end position="300"/>
    </location>
</feature>
<sequence length="733" mass="82161">MSSVPRHRASLRHMKSMDALVPLLSQSSSKPSTNPSPLHIPDLNLTRPPISPHSSQGPNASNSSNIWVTPSFAVPPSPTAPPEVQTGNTKAIRQKKSEQRFNEAKRQKIWSEWLTSWGLAKDLDQNTLDAYENEWADDESSDENSDEESNEQRNDPSFSHFNVPDGSLTRPEFEKTEDQSQQSFSKQTRRERSASFSQLHAAHPKDMVRSSTARFDAYQTKQPQVHQPSSKNVKNDVSTIKKHETLSSIGTSDVVTTADSELIQQHPPSGRPRPSQKFQKAREAAASISKRPQSTASERGVAHYMKDTVSLSIKRKGKHECQFVYPFTPATLLTAEQIEKQSLQSSLASAHTTRTRSKSPSKPHIAESCLPFKSRRQFADNTLDVPYKSPYSQSELRRSDSRSYAVKSMRASFSGRESVHQETTRSEHSRRSVSASSTSRNRRDRSSSDTYHARPFTARTSVSNPNTKRLPNASNPHSSRPLTSRERRDEEDSARTRSYSAQLGRKGSNDSFDWRKRGWSAGNQKSDQTETKTAGRPRPSTTRSHSKSKRPSSSGRNPPSHSPLPPNSNARMTEAPNSISTVVKTRPKETKVFLLHADGKLERLTQKPDRDPSDLSVSVEKEFDSWIMKKLRNGQKLYRYVKPKKGVDEQIAKSGEERRKYQDSEIDDSVRVVMDRNMNRLDGIICLADSVSKEKGLLLMDILRGQTQASNALGDIGWFGEGVPDATGERENG</sequence>
<feature type="compositionally biased region" description="Acidic residues" evidence="1">
    <location>
        <begin position="132"/>
        <end position="149"/>
    </location>
</feature>
<feature type="region of interest" description="Disordered" evidence="1">
    <location>
        <begin position="1"/>
        <end position="105"/>
    </location>
</feature>
<dbReference type="EMBL" id="JARBJD010000012">
    <property type="protein sequence ID" value="KAK2962283.1"/>
    <property type="molecule type" value="Genomic_DNA"/>
</dbReference>
<organism evidence="2 3">
    <name type="scientific">Blattamonas nauphoetae</name>
    <dbReference type="NCBI Taxonomy" id="2049346"/>
    <lineage>
        <taxon>Eukaryota</taxon>
        <taxon>Metamonada</taxon>
        <taxon>Preaxostyla</taxon>
        <taxon>Oxymonadida</taxon>
        <taxon>Blattamonas</taxon>
    </lineage>
</organism>
<feature type="compositionally biased region" description="Basic and acidic residues" evidence="1">
    <location>
        <begin position="417"/>
        <end position="430"/>
    </location>
</feature>
<feature type="compositionally biased region" description="Low complexity" evidence="1">
    <location>
        <begin position="20"/>
        <end position="37"/>
    </location>
</feature>
<evidence type="ECO:0000313" key="2">
    <source>
        <dbReference type="EMBL" id="KAK2962283.1"/>
    </source>
</evidence>
<feature type="compositionally biased region" description="Polar residues" evidence="1">
    <location>
        <begin position="458"/>
        <end position="482"/>
    </location>
</feature>
<comment type="caution">
    <text evidence="2">The sequence shown here is derived from an EMBL/GenBank/DDBJ whole genome shotgun (WGS) entry which is preliminary data.</text>
</comment>
<feature type="compositionally biased region" description="Basic and acidic residues" evidence="1">
    <location>
        <begin position="95"/>
        <end position="105"/>
    </location>
</feature>
<feature type="compositionally biased region" description="Basic and acidic residues" evidence="1">
    <location>
        <begin position="483"/>
        <end position="495"/>
    </location>
</feature>
<dbReference type="Proteomes" id="UP001281761">
    <property type="component" value="Unassembled WGS sequence"/>
</dbReference>